<dbReference type="InterPro" id="IPR045122">
    <property type="entry name" value="Csc1-like"/>
</dbReference>
<feature type="transmembrane region" description="Helical" evidence="10">
    <location>
        <begin position="100"/>
        <end position="118"/>
    </location>
</feature>
<organism evidence="12 13">
    <name type="scientific">Phellinidium pouzarii</name>
    <dbReference type="NCBI Taxonomy" id="167371"/>
    <lineage>
        <taxon>Eukaryota</taxon>
        <taxon>Fungi</taxon>
        <taxon>Dikarya</taxon>
        <taxon>Basidiomycota</taxon>
        <taxon>Agaricomycotina</taxon>
        <taxon>Agaricomycetes</taxon>
        <taxon>Hymenochaetales</taxon>
        <taxon>Hymenochaetaceae</taxon>
        <taxon>Phellinidium</taxon>
    </lineage>
</organism>
<feature type="transmembrane region" description="Helical" evidence="10">
    <location>
        <begin position="1258"/>
        <end position="1281"/>
    </location>
</feature>
<feature type="transmembrane region" description="Helical" evidence="10">
    <location>
        <begin position="1143"/>
        <end position="1171"/>
    </location>
</feature>
<feature type="transmembrane region" description="Helical" evidence="10">
    <location>
        <begin position="347"/>
        <end position="371"/>
    </location>
</feature>
<name>A0A4S4L4A7_9AGAM</name>
<sequence length="1477" mass="163538">MGIPEYQNDYHHLVDTSKKWYKNRRLVVLNSWIFLLLITSMANGYDGSMMNGLQLLSQWESAFDNPSGSKLGLLGAIQNIGSLAALPFTPYLCDGLGRKWTIFVGAFIVVAGTIIQTASQSVNMFIGSRFMLGFGLGFCTAAAPMLVTEIAYPTQRAPISSVYNALWPGGAFVASWVTFGAFHISSSWAWRLPSACQAVPSVLQFFLMPWAPESPRWLISKNRDAQALQTLAYYHANGNTEDPLVQFEYEEIKAAIDAEKLQRQTGWLQLVRTPGNRRRLRIIIAIAFFSQWSGNGLISYYLNQIFKTIGITNTVEQLLINGFLNLWSLILAVLGGLFCDKIGRRPIFIYSTAGMLVCFILLTVCSSQYAIHGNKSSGDAVVAFIFLFSSAYAFAYSPLIVSYTMEILPFALRAKGYTIFAFSVSASLVFNQYINPIAFAALAWKYYIVYCAWIAFELGFVYFFLVETKNRTLEETSVIFDGNDNVARIKNKAAANAGLEGAALPDGTASEKEKEGSTQYTETPAAQTYLILPANVLLFSFPPPSIMSSSDATATVSESTKTFLTTLWVNAAVFGIEIIAFTVLRPRLKAIYEPRTYIPPEDKRSPPLSSHILAWPLSIWRSDYNEILPKNGMDAYFFVRFLRMVVKILFPIWIISWIVLLPITSVDTPSDNRTGLDKFTFGNIGSGKHPRYAAHIVLTWVFTFWIWYVIRGEMKHFVAARQRYLVSPAYAHSAQARTMLVTGVPPQFLGEHTIEMLFSHLPGGVKKVWLNRDLKELPGIYERSLAACDTLDIAKQKPRQHALKKKYPDLERGSVPMNQYYIPDLATLVPKRNRPTHRLPVGPLSFSLPLFGKKVDSIEWARKEISEAGAALERGRVVLRREAVEGTGTKSRMVAGRGIVGFVARKASICAGVAKLIGGKKRSIDTASIVTDNGADAEAEMESYPPLNSVFVLFRNQLAAHMAGQLLMHHEPYNMSERFVGVSPADVIWGNLGLNPYETKVRRVISYAATAGLVIIGVIPVTFIGLASNVAGLCTTYIWLAWLCKIPSVLLGIIQGVLPPALLIALMMLLPFLLRQLAVFEGILRRSDVELSLMTRVFIFQVLHSFLVVTFASGIFVALPRIMSNPASIPDILAKDLPSASNFFLTYVVLQGLSGTASGFLQVVPLVTYYMKLFLMGSTPRSVYTIKYTLRNVSWGTLFPSMTLIVVITLAYSVISPIINGLACFTFILFYYLYKYLFLYQFEQPAAGETGGLFFPKAIQHVFVGLYIQQICLAALFFLARDGNDKASAIPEGVLMIVLIVFTALFHVMINHSYGPLLHYLPLSLSAKANMGEKDDCMRKWSSRDTVGEAKPTQWPSRSSYAKREQPVLRTETETDEYVDMQSLGYNINADADVDLERGGEAELGEDADEDATGVFDFAHPAAVSPQRVVWIPSDALGFASGEVPGCRMAGVDASCTRAVMDAKGHVDISGPPPGEG</sequence>
<evidence type="ECO:0000256" key="9">
    <source>
        <dbReference type="SAM" id="MobiDB-lite"/>
    </source>
</evidence>
<evidence type="ECO:0000256" key="7">
    <source>
        <dbReference type="ARBA" id="ARBA00023136"/>
    </source>
</evidence>
<feature type="transmembrane region" description="Helical" evidence="10">
    <location>
        <begin position="1004"/>
        <end position="1026"/>
    </location>
</feature>
<comment type="caution">
    <text evidence="12">The sequence shown here is derived from an EMBL/GenBank/DDBJ whole genome shotgun (WGS) entry which is preliminary data.</text>
</comment>
<comment type="catalytic activity">
    <reaction evidence="8">
        <text>myo-inositol(out) + H(+)(out) = myo-inositol(in) + H(+)(in)</text>
        <dbReference type="Rhea" id="RHEA:60364"/>
        <dbReference type="ChEBI" id="CHEBI:15378"/>
        <dbReference type="ChEBI" id="CHEBI:17268"/>
    </reaction>
</comment>
<evidence type="ECO:0000313" key="12">
    <source>
        <dbReference type="EMBL" id="THH04380.1"/>
    </source>
</evidence>
<dbReference type="InterPro" id="IPR003864">
    <property type="entry name" value="CSC1/OSCA1-like_7TM"/>
</dbReference>
<proteinExistence type="inferred from homology"/>
<feature type="transmembrane region" description="Helical" evidence="10">
    <location>
        <begin position="1293"/>
        <end position="1310"/>
    </location>
</feature>
<dbReference type="InterPro" id="IPR005828">
    <property type="entry name" value="MFS_sugar_transport-like"/>
</dbReference>
<dbReference type="PROSITE" id="PS50850">
    <property type="entry name" value="MFS"/>
    <property type="match status" value="1"/>
</dbReference>
<evidence type="ECO:0000256" key="4">
    <source>
        <dbReference type="ARBA" id="ARBA00022448"/>
    </source>
</evidence>
<dbReference type="InterPro" id="IPR003663">
    <property type="entry name" value="Sugar/inositol_transpt"/>
</dbReference>
<feature type="compositionally biased region" description="Basic and acidic residues" evidence="9">
    <location>
        <begin position="1362"/>
        <end position="1372"/>
    </location>
</feature>
<feature type="transmembrane region" description="Helical" evidence="10">
    <location>
        <begin position="164"/>
        <end position="184"/>
    </location>
</feature>
<feature type="region of interest" description="Disordered" evidence="9">
    <location>
        <begin position="1342"/>
        <end position="1372"/>
    </location>
</feature>
<feature type="transmembrane region" description="Helical" evidence="10">
    <location>
        <begin position="529"/>
        <end position="547"/>
    </location>
</feature>
<evidence type="ECO:0000259" key="11">
    <source>
        <dbReference type="PROSITE" id="PS50850"/>
    </source>
</evidence>
<feature type="transmembrane region" description="Helical" evidence="10">
    <location>
        <begin position="1192"/>
        <end position="1212"/>
    </location>
</feature>
<dbReference type="EMBL" id="SGPK01000349">
    <property type="protein sequence ID" value="THH04380.1"/>
    <property type="molecule type" value="Genomic_DNA"/>
</dbReference>
<dbReference type="PANTHER" id="PTHR13018:SF143">
    <property type="entry name" value="CSC1_OSCA1-LIKE 7TM REGION DOMAIN-CONTAINING PROTEIN"/>
    <property type="match status" value="1"/>
</dbReference>
<comment type="similarity">
    <text evidence="3">Belongs to the major facilitator superfamily. Sugar transporter (TC 2.A.1.1) family.</text>
</comment>
<dbReference type="InterPro" id="IPR020846">
    <property type="entry name" value="MFS_dom"/>
</dbReference>
<dbReference type="NCBIfam" id="TIGR00879">
    <property type="entry name" value="SP"/>
    <property type="match status" value="1"/>
</dbReference>
<feature type="transmembrane region" description="Helical" evidence="10">
    <location>
        <begin position="282"/>
        <end position="302"/>
    </location>
</feature>
<feature type="transmembrane region" description="Helical" evidence="10">
    <location>
        <begin position="641"/>
        <end position="663"/>
    </location>
</feature>
<feature type="transmembrane region" description="Helical" evidence="10">
    <location>
        <begin position="692"/>
        <end position="710"/>
    </location>
</feature>
<evidence type="ECO:0000313" key="13">
    <source>
        <dbReference type="Proteomes" id="UP000308199"/>
    </source>
</evidence>
<dbReference type="InterPro" id="IPR032880">
    <property type="entry name" value="CSC1/OSCA1-like_N"/>
</dbReference>
<feature type="transmembrane region" description="Helical" evidence="10">
    <location>
        <begin position="130"/>
        <end position="152"/>
    </location>
</feature>
<keyword evidence="7 10" id="KW-0472">Membrane</keyword>
<evidence type="ECO:0000256" key="3">
    <source>
        <dbReference type="ARBA" id="ARBA00010992"/>
    </source>
</evidence>
<keyword evidence="5 10" id="KW-0812">Transmembrane</keyword>
<keyword evidence="13" id="KW-1185">Reference proteome</keyword>
<feature type="transmembrane region" description="Helical" evidence="10">
    <location>
        <begin position="1218"/>
        <end position="1237"/>
    </location>
</feature>
<keyword evidence="6 10" id="KW-1133">Transmembrane helix</keyword>
<feature type="transmembrane region" description="Helical" evidence="10">
    <location>
        <begin position="383"/>
        <end position="405"/>
    </location>
</feature>
<feature type="domain" description="Major facilitator superfamily (MFS) profile" evidence="11">
    <location>
        <begin position="32"/>
        <end position="469"/>
    </location>
</feature>
<feature type="transmembrane region" description="Helical" evidence="10">
    <location>
        <begin position="322"/>
        <end position="340"/>
    </location>
</feature>
<evidence type="ECO:0000256" key="5">
    <source>
        <dbReference type="ARBA" id="ARBA00022692"/>
    </source>
</evidence>
<dbReference type="OrthoDB" id="1076608at2759"/>
<comment type="similarity">
    <text evidence="2">Belongs to the CSC1 (TC 1.A.17) family.</text>
</comment>
<dbReference type="GO" id="GO:0005227">
    <property type="term" value="F:calcium-activated cation channel activity"/>
    <property type="evidence" value="ECO:0007669"/>
    <property type="project" value="InterPro"/>
</dbReference>
<dbReference type="Pfam" id="PF12621">
    <property type="entry name" value="PHM7_ext"/>
    <property type="match status" value="1"/>
</dbReference>
<reference evidence="12 13" key="1">
    <citation type="submission" date="2019-02" db="EMBL/GenBank/DDBJ databases">
        <title>Genome sequencing of the rare red list fungi Phellinidium pouzarii.</title>
        <authorList>
            <person name="Buettner E."/>
            <person name="Kellner H."/>
        </authorList>
    </citation>
    <scope>NUCLEOTIDE SEQUENCE [LARGE SCALE GENOMIC DNA]</scope>
    <source>
        <strain evidence="12 13">DSM 108285</strain>
    </source>
</reference>
<dbReference type="PANTHER" id="PTHR13018">
    <property type="entry name" value="PROBABLE MEMBRANE PROTEIN DUF221-RELATED"/>
    <property type="match status" value="1"/>
</dbReference>
<feature type="transmembrane region" description="Helical" evidence="10">
    <location>
        <begin position="1095"/>
        <end position="1123"/>
    </location>
</feature>
<keyword evidence="4" id="KW-0813">Transport</keyword>
<feature type="transmembrane region" description="Helical" evidence="10">
    <location>
        <begin position="1046"/>
        <end position="1074"/>
    </location>
</feature>
<feature type="transmembrane region" description="Helical" evidence="10">
    <location>
        <begin position="446"/>
        <end position="465"/>
    </location>
</feature>
<evidence type="ECO:0000256" key="8">
    <source>
        <dbReference type="ARBA" id="ARBA00049119"/>
    </source>
</evidence>
<dbReference type="Pfam" id="PF14703">
    <property type="entry name" value="PHM7_cyt"/>
    <property type="match status" value="1"/>
</dbReference>
<dbReference type="InterPro" id="IPR022257">
    <property type="entry name" value="PHM7_ext"/>
</dbReference>
<comment type="subcellular location">
    <subcellularLocation>
        <location evidence="1">Membrane</location>
        <topology evidence="1">Multi-pass membrane protein</topology>
    </subcellularLocation>
</comment>
<dbReference type="PROSITE" id="PS00217">
    <property type="entry name" value="SUGAR_TRANSPORT_2"/>
    <property type="match status" value="1"/>
</dbReference>
<accession>A0A4S4L4A7</accession>
<evidence type="ECO:0000256" key="6">
    <source>
        <dbReference type="ARBA" id="ARBA00022989"/>
    </source>
</evidence>
<protein>
    <recommendedName>
        <fullName evidence="11">Major facilitator superfamily (MFS) profile domain-containing protein</fullName>
    </recommendedName>
</protein>
<dbReference type="GO" id="GO:0005886">
    <property type="term" value="C:plasma membrane"/>
    <property type="evidence" value="ECO:0007669"/>
    <property type="project" value="TreeGrafter"/>
</dbReference>
<evidence type="ECO:0000256" key="10">
    <source>
        <dbReference type="SAM" id="Phobius"/>
    </source>
</evidence>
<dbReference type="Pfam" id="PF02714">
    <property type="entry name" value="RSN1_7TM"/>
    <property type="match status" value="1"/>
</dbReference>
<dbReference type="InterPro" id="IPR005829">
    <property type="entry name" value="Sugar_transporter_CS"/>
</dbReference>
<dbReference type="Pfam" id="PF13967">
    <property type="entry name" value="RSN1_TM"/>
    <property type="match status" value="1"/>
</dbReference>
<dbReference type="Proteomes" id="UP000308199">
    <property type="component" value="Unassembled WGS sequence"/>
</dbReference>
<evidence type="ECO:0000256" key="2">
    <source>
        <dbReference type="ARBA" id="ARBA00007779"/>
    </source>
</evidence>
<feature type="transmembrane region" description="Helical" evidence="10">
    <location>
        <begin position="417"/>
        <end position="434"/>
    </location>
</feature>
<feature type="transmembrane region" description="Helical" evidence="10">
    <location>
        <begin position="26"/>
        <end position="45"/>
    </location>
</feature>
<gene>
    <name evidence="12" type="ORF">EW145_g5564</name>
</gene>
<dbReference type="InterPro" id="IPR036259">
    <property type="entry name" value="MFS_trans_sf"/>
</dbReference>
<dbReference type="FunFam" id="1.20.1250.20:FF:000117">
    <property type="entry name" value="MFS hexose transporter"/>
    <property type="match status" value="1"/>
</dbReference>
<dbReference type="InterPro" id="IPR027815">
    <property type="entry name" value="CSC1/OSCA1-like_cyt"/>
</dbReference>
<dbReference type="SUPFAM" id="SSF103473">
    <property type="entry name" value="MFS general substrate transporter"/>
    <property type="match status" value="1"/>
</dbReference>
<evidence type="ECO:0000256" key="1">
    <source>
        <dbReference type="ARBA" id="ARBA00004141"/>
    </source>
</evidence>
<dbReference type="Pfam" id="PF00083">
    <property type="entry name" value="Sugar_tr"/>
    <property type="match status" value="1"/>
</dbReference>
<feature type="transmembrane region" description="Helical" evidence="10">
    <location>
        <begin position="567"/>
        <end position="584"/>
    </location>
</feature>
<dbReference type="Gene3D" id="1.20.1250.20">
    <property type="entry name" value="MFS general substrate transporter like domains"/>
    <property type="match status" value="1"/>
</dbReference>